<accession>A0A365K5H8</accession>
<comment type="caution">
    <text evidence="2">The sequence shown here is derived from an EMBL/GenBank/DDBJ whole genome shotgun (WGS) entry which is preliminary data.</text>
</comment>
<protein>
    <submittedName>
        <fullName evidence="2">VOC family protein</fullName>
    </submittedName>
</protein>
<dbReference type="SUPFAM" id="SSF54593">
    <property type="entry name" value="Glyoxalase/Bleomycin resistance protein/Dihydroxybiphenyl dioxygenase"/>
    <property type="match status" value="1"/>
</dbReference>
<dbReference type="InterPro" id="IPR029068">
    <property type="entry name" value="Glyas_Bleomycin-R_OHBP_Dase"/>
</dbReference>
<dbReference type="Gene3D" id="3.10.180.10">
    <property type="entry name" value="2,3-Dihydroxybiphenyl 1,2-Dioxygenase, domain 1"/>
    <property type="match status" value="1"/>
</dbReference>
<evidence type="ECO:0000313" key="3">
    <source>
        <dbReference type="Proteomes" id="UP000251869"/>
    </source>
</evidence>
<dbReference type="Proteomes" id="UP000251869">
    <property type="component" value="Unassembled WGS sequence"/>
</dbReference>
<dbReference type="AlphaFoldDB" id="A0A365K5H8"/>
<feature type="domain" description="Glyoxalase-like" evidence="1">
    <location>
        <begin position="67"/>
        <end position="254"/>
    </location>
</feature>
<sequence>MKYDDYLFLYPSVSKMMPKNHPFPGKIRIYRRKVTIYTVNHLRQRLLYLYRRKQSKDKKKECWHMKLDHIIHFTRTSPIASSTFWNDAGFHAVTGGSHKNWGTQNALMYGPDYYIEWLTVEDGNVAEASGHPLVRQLRHDGRGFGTVCLRSDNLDQLAKQIEGRGFPTIGPMDSERLTDAGETIRWRLLFIDQPISSALPLPFFIEWEEPDEVRFAGLKQKGAITEFNEKLRLDALVFSVEDPARSEAEWKSLLGGSISLENCRLAFERGTGKERLREVRFESAGQEIIFEQGSYQVPSFG</sequence>
<dbReference type="Pfam" id="PF13468">
    <property type="entry name" value="Glyoxalase_3"/>
    <property type="match status" value="1"/>
</dbReference>
<dbReference type="EMBL" id="QLZQ01000003">
    <property type="protein sequence ID" value="RAZ67898.1"/>
    <property type="molecule type" value="Genomic_DNA"/>
</dbReference>
<evidence type="ECO:0000313" key="2">
    <source>
        <dbReference type="EMBL" id="RAZ67898.1"/>
    </source>
</evidence>
<dbReference type="PANTHER" id="PTHR40265:SF1">
    <property type="entry name" value="GLYOXALASE-LIKE DOMAIN-CONTAINING PROTEIN"/>
    <property type="match status" value="1"/>
</dbReference>
<gene>
    <name evidence="2" type="ORF">DP119_09660</name>
</gene>
<evidence type="ECO:0000259" key="1">
    <source>
        <dbReference type="Pfam" id="PF13468"/>
    </source>
</evidence>
<proteinExistence type="predicted"/>
<reference evidence="2 3" key="1">
    <citation type="submission" date="2018-06" db="EMBL/GenBank/DDBJ databases">
        <title>The draft genome sequences of strains SCU63 and S1.</title>
        <authorList>
            <person name="Gan L."/>
        </authorList>
    </citation>
    <scope>NUCLEOTIDE SEQUENCE [LARGE SCALE GENOMIC DNA]</scope>
    <source>
        <strain evidence="2 3">S1</strain>
    </source>
</reference>
<dbReference type="PANTHER" id="PTHR40265">
    <property type="entry name" value="BLL2707 PROTEIN"/>
    <property type="match status" value="1"/>
</dbReference>
<dbReference type="OrthoDB" id="9111355at2"/>
<dbReference type="InterPro" id="IPR025870">
    <property type="entry name" value="Glyoxalase-like_dom"/>
</dbReference>
<organism evidence="2 3">
    <name type="scientific">Planococcus maitriensis</name>
    <dbReference type="NCBI Taxonomy" id="221799"/>
    <lineage>
        <taxon>Bacteria</taxon>
        <taxon>Bacillati</taxon>
        <taxon>Bacillota</taxon>
        <taxon>Bacilli</taxon>
        <taxon>Bacillales</taxon>
        <taxon>Caryophanaceae</taxon>
        <taxon>Planococcus</taxon>
    </lineage>
</organism>
<name>A0A365K5H8_9BACL</name>
<keyword evidence="3" id="KW-1185">Reference proteome</keyword>